<name>A0A2N0VGH0_9BACT</name>
<protein>
    <submittedName>
        <fullName evidence="1">Uncharacterized protein</fullName>
    </submittedName>
</protein>
<reference evidence="1 2" key="1">
    <citation type="submission" date="2017-11" db="EMBL/GenBank/DDBJ databases">
        <title>Rhodohalobacter 15182 sp. nov., isolated from a salt lake.</title>
        <authorList>
            <person name="Han S."/>
        </authorList>
    </citation>
    <scope>NUCLEOTIDE SEQUENCE [LARGE SCALE GENOMIC DNA]</scope>
    <source>
        <strain evidence="1 2">15182</strain>
    </source>
</reference>
<evidence type="ECO:0000313" key="2">
    <source>
        <dbReference type="Proteomes" id="UP000233398"/>
    </source>
</evidence>
<accession>A0A2N0VGH0</accession>
<dbReference type="AlphaFoldDB" id="A0A2N0VGH0"/>
<gene>
    <name evidence="1" type="ORF">CWD77_11705</name>
</gene>
<dbReference type="SUPFAM" id="SSF52540">
    <property type="entry name" value="P-loop containing nucleoside triphosphate hydrolases"/>
    <property type="match status" value="1"/>
</dbReference>
<organism evidence="1 2">
    <name type="scientific">Rhodohalobacter barkolensis</name>
    <dbReference type="NCBI Taxonomy" id="2053187"/>
    <lineage>
        <taxon>Bacteria</taxon>
        <taxon>Pseudomonadati</taxon>
        <taxon>Balneolota</taxon>
        <taxon>Balneolia</taxon>
        <taxon>Balneolales</taxon>
        <taxon>Balneolaceae</taxon>
        <taxon>Rhodohalobacter</taxon>
    </lineage>
</organism>
<keyword evidence="2" id="KW-1185">Reference proteome</keyword>
<dbReference type="Proteomes" id="UP000233398">
    <property type="component" value="Unassembled WGS sequence"/>
</dbReference>
<dbReference type="EMBL" id="PISP01000003">
    <property type="protein sequence ID" value="PKD43273.1"/>
    <property type="molecule type" value="Genomic_DNA"/>
</dbReference>
<sequence length="519" mass="60913">MLKIIKRITGRAKKELTKITKYLRFHGYHNLQVLRKTLRKGHKSDHIIICGPDLRGSSILHDVIRNCTSSINFSSKKNISALDTQSLFKKSILTYEPTDLFSVNEIDDLLSKFRNLKFIVIIRDPRSLLTEVHPDIPWQYFQSWDYGFYIEPNQSFTRPGVGKAFNEIERLKEAGKFQFKIIRYEDFLEKPDDIQDEISEFADIEFSKSFSDCLTNTDKFDNTNFGFIQKKTDQISKAWKSTEHAERLNRLSKLFPDILEYIKKHNYPIDEKVNDQVRTDTNINNGTLVAMHTPDKVYTNEAKRMRASLDRLGIKHSVDELPGVDKIAGVEDPENYPDWFIQKLARYYKPTWLRKKRQQIRGALLYCDVDAFIHKNPWEYLHLYEGDMAVFSRRNGDINSGTIWINDTEGAKDFLKLWEKKCLEKRAEIFKSWPNVKPSPSDQVILTEIVIENNNLARYKIQRLPPSMLHIFPFDGSFNEDIYIEHLQASRVAKSKVSQGTRLLKKERDRRIIELEDLF</sequence>
<dbReference type="OrthoDB" id="1437579at2"/>
<dbReference type="RefSeq" id="WP_101073747.1">
    <property type="nucleotide sequence ID" value="NZ_PISP01000003.1"/>
</dbReference>
<evidence type="ECO:0000313" key="1">
    <source>
        <dbReference type="EMBL" id="PKD43273.1"/>
    </source>
</evidence>
<dbReference type="Gene3D" id="3.40.50.300">
    <property type="entry name" value="P-loop containing nucleotide triphosphate hydrolases"/>
    <property type="match status" value="1"/>
</dbReference>
<comment type="caution">
    <text evidence="1">The sequence shown here is derived from an EMBL/GenBank/DDBJ whole genome shotgun (WGS) entry which is preliminary data.</text>
</comment>
<dbReference type="InterPro" id="IPR027417">
    <property type="entry name" value="P-loop_NTPase"/>
</dbReference>
<proteinExistence type="predicted"/>